<dbReference type="OrthoDB" id="107554at2759"/>
<name>A0A2P4YSG8_9STRA</name>
<evidence type="ECO:0000313" key="1">
    <source>
        <dbReference type="EMBL" id="POM80736.1"/>
    </source>
</evidence>
<proteinExistence type="predicted"/>
<dbReference type="AlphaFoldDB" id="A0A2P4YSG8"/>
<accession>A0A2P4YSG8</accession>
<comment type="caution">
    <text evidence="1">The sequence shown here is derived from an EMBL/GenBank/DDBJ whole genome shotgun (WGS) entry which is preliminary data.</text>
</comment>
<sequence length="100" mass="11375">MPKSAHSIEGAAVEDHAAMKKQWQTNLEIDLLKSAWIRKDREQHGAHTAPPLSAANQLKVSEWRHEAWQDKGNDTRRGTSMTSCQERSDFFDLATPIVDY</sequence>
<keyword evidence="2" id="KW-1185">Reference proteome</keyword>
<organism evidence="1 2">
    <name type="scientific">Phytophthora palmivora</name>
    <dbReference type="NCBI Taxonomy" id="4796"/>
    <lineage>
        <taxon>Eukaryota</taxon>
        <taxon>Sar</taxon>
        <taxon>Stramenopiles</taxon>
        <taxon>Oomycota</taxon>
        <taxon>Peronosporomycetes</taxon>
        <taxon>Peronosporales</taxon>
        <taxon>Peronosporaceae</taxon>
        <taxon>Phytophthora</taxon>
    </lineage>
</organism>
<gene>
    <name evidence="1" type="ORF">PHPALM_1390</name>
</gene>
<protein>
    <submittedName>
        <fullName evidence="1">Uncharacterized protein</fullName>
    </submittedName>
</protein>
<dbReference type="EMBL" id="NCKW01000310">
    <property type="protein sequence ID" value="POM80736.1"/>
    <property type="molecule type" value="Genomic_DNA"/>
</dbReference>
<dbReference type="Proteomes" id="UP000237271">
    <property type="component" value="Unassembled WGS sequence"/>
</dbReference>
<reference evidence="1 2" key="1">
    <citation type="journal article" date="2017" name="Genome Biol. Evol.">
        <title>Phytophthora megakarya and P. palmivora, closely related causal agents of cacao black pod rot, underwent increases in genome sizes and gene numbers by different mechanisms.</title>
        <authorList>
            <person name="Ali S.S."/>
            <person name="Shao J."/>
            <person name="Lary D.J."/>
            <person name="Kronmiller B."/>
            <person name="Shen D."/>
            <person name="Strem M.D."/>
            <person name="Amoako-Attah I."/>
            <person name="Akrofi A.Y."/>
            <person name="Begoude B.A."/>
            <person name="Ten Hoopen G.M."/>
            <person name="Coulibaly K."/>
            <person name="Kebe B.I."/>
            <person name="Melnick R.L."/>
            <person name="Guiltinan M.J."/>
            <person name="Tyler B.M."/>
            <person name="Meinhardt L.W."/>
            <person name="Bailey B.A."/>
        </authorList>
    </citation>
    <scope>NUCLEOTIDE SEQUENCE [LARGE SCALE GENOMIC DNA]</scope>
    <source>
        <strain evidence="2">sbr112.9</strain>
    </source>
</reference>
<evidence type="ECO:0000313" key="2">
    <source>
        <dbReference type="Proteomes" id="UP000237271"/>
    </source>
</evidence>